<evidence type="ECO:0000256" key="1">
    <source>
        <dbReference type="SAM" id="MobiDB-lite"/>
    </source>
</evidence>
<reference evidence="2" key="1">
    <citation type="submission" date="2023-01" db="EMBL/GenBank/DDBJ databases">
        <title>Genome assembly of the deep-sea coral Lophelia pertusa.</title>
        <authorList>
            <person name="Herrera S."/>
            <person name="Cordes E."/>
        </authorList>
    </citation>
    <scope>NUCLEOTIDE SEQUENCE</scope>
    <source>
        <strain evidence="2">USNM1676648</strain>
        <tissue evidence="2">Polyp</tissue>
    </source>
</reference>
<dbReference type="Proteomes" id="UP001163046">
    <property type="component" value="Unassembled WGS sequence"/>
</dbReference>
<accession>A0A9X0CGH2</accession>
<name>A0A9X0CGH2_9CNID</name>
<gene>
    <name evidence="2" type="ORF">OS493_015818</name>
</gene>
<evidence type="ECO:0000313" key="3">
    <source>
        <dbReference type="Proteomes" id="UP001163046"/>
    </source>
</evidence>
<sequence length="75" mass="8293">MLSMEPNDGAIAASIPRPSVSTSQHHHRFRTELKSTLSRKQEKDASRAEVICPGICQRSQGAALQRIFAAKCWIS</sequence>
<keyword evidence="3" id="KW-1185">Reference proteome</keyword>
<dbReference type="EMBL" id="MU827785">
    <property type="protein sequence ID" value="KAJ7333731.1"/>
    <property type="molecule type" value="Genomic_DNA"/>
</dbReference>
<comment type="caution">
    <text evidence="2">The sequence shown here is derived from an EMBL/GenBank/DDBJ whole genome shotgun (WGS) entry which is preliminary data.</text>
</comment>
<organism evidence="2 3">
    <name type="scientific">Desmophyllum pertusum</name>
    <dbReference type="NCBI Taxonomy" id="174260"/>
    <lineage>
        <taxon>Eukaryota</taxon>
        <taxon>Metazoa</taxon>
        <taxon>Cnidaria</taxon>
        <taxon>Anthozoa</taxon>
        <taxon>Hexacorallia</taxon>
        <taxon>Scleractinia</taxon>
        <taxon>Caryophylliina</taxon>
        <taxon>Caryophylliidae</taxon>
        <taxon>Desmophyllum</taxon>
    </lineage>
</organism>
<feature type="region of interest" description="Disordered" evidence="1">
    <location>
        <begin position="1"/>
        <end position="46"/>
    </location>
</feature>
<proteinExistence type="predicted"/>
<evidence type="ECO:0000313" key="2">
    <source>
        <dbReference type="EMBL" id="KAJ7333731.1"/>
    </source>
</evidence>
<protein>
    <submittedName>
        <fullName evidence="2">Uncharacterized protein</fullName>
    </submittedName>
</protein>
<dbReference type="AlphaFoldDB" id="A0A9X0CGH2"/>